<evidence type="ECO:0000313" key="4">
    <source>
        <dbReference type="Proteomes" id="UP001642484"/>
    </source>
</evidence>
<keyword evidence="4" id="KW-1185">Reference proteome</keyword>
<feature type="compositionally biased region" description="Low complexity" evidence="2">
    <location>
        <begin position="42"/>
        <end position="51"/>
    </location>
</feature>
<sequence>MAASAAVPRAQSHGASRAYLTSLARLFRCGRAGGAARGGASGASPATSSEAPELPVEEVVEGHTADVAEASDAEAVLPERDPGADDHPPSSIGMSEEQDHNEHELYPSHHQAVDTGGSNGDPDDALLGDGEAASSHRQKGKGKGASHGGSSRSSGIEGSTRGRPDSRERDRDWRSTSRARSASFDENRFSSWKGKGKAKGKGGRGLQKGKGKAFCWYGYECSRVDCWFHHPDGRSIDGHGSEEHVRAVSAEVSLARRGGGAWNDRKGRGKGKCWKGYDCTRVNCWFDHPEGREIDTRTRSSSRERSSSQQRLTGREAGARVVSQMDLSHDYCKQLKDGMLYHLAFFLRRYQLVGRVSNLQLELLTFLPEGIWNLEQLHEDIQVELARLSSLRVELTEQIPLPQALVPRLMGPEGAHMNVLSRDLGVQITLEHGAEPGVGAEEQTATAWMVGAPEVLLDARNALENHLISLSTRSPADLEEQLAHERQQSVHIFVDNSNICIGCQLLPTGIRDFQQRIYIKGFTGALQGVRTVQRRVVMGSRPSAPSIWAAWKRAGYEVQTAHRDPRNREEFVDGRLVGEALMHVLRFPRCDDDHVLILATGDGNLGGQAPNTAGANFQNLVQTVAEGRVPGWSVEVWCWRSSCHGVYKRMAKEGQIRLCFLDGLRKQVTMTARSTAELVADPLAPEDTCVQCLQAEPTHAFYPCTHRVLCALCAAETRPHLNTHPLGLCFICRCPWQDIRVAEQRMTI</sequence>
<feature type="compositionally biased region" description="Basic and acidic residues" evidence="2">
    <location>
        <begin position="295"/>
        <end position="306"/>
    </location>
</feature>
<dbReference type="Proteomes" id="UP001642484">
    <property type="component" value="Unassembled WGS sequence"/>
</dbReference>
<organism evidence="3 4">
    <name type="scientific">Durusdinium trenchii</name>
    <dbReference type="NCBI Taxonomy" id="1381693"/>
    <lineage>
        <taxon>Eukaryota</taxon>
        <taxon>Sar</taxon>
        <taxon>Alveolata</taxon>
        <taxon>Dinophyceae</taxon>
        <taxon>Suessiales</taxon>
        <taxon>Symbiodiniaceae</taxon>
        <taxon>Durusdinium</taxon>
    </lineage>
</organism>
<proteinExistence type="predicted"/>
<feature type="compositionally biased region" description="Gly residues" evidence="2">
    <location>
        <begin position="32"/>
        <end position="41"/>
    </location>
</feature>
<feature type="compositionally biased region" description="Basic and acidic residues" evidence="2">
    <location>
        <begin position="97"/>
        <end position="107"/>
    </location>
</feature>
<evidence type="ECO:0000313" key="3">
    <source>
        <dbReference type="EMBL" id="CAK9056777.1"/>
    </source>
</evidence>
<accession>A0ABP0N1K0</accession>
<name>A0ABP0N1K0_9DINO</name>
<keyword evidence="1" id="KW-0694">RNA-binding</keyword>
<comment type="caution">
    <text evidence="3">The sequence shown here is derived from an EMBL/GenBank/DDBJ whole genome shotgun (WGS) entry which is preliminary data.</text>
</comment>
<dbReference type="Pfam" id="PF13920">
    <property type="entry name" value="zf-C3HC4_3"/>
    <property type="match status" value="1"/>
</dbReference>
<feature type="region of interest" description="Disordered" evidence="2">
    <location>
        <begin position="32"/>
        <end position="208"/>
    </location>
</feature>
<dbReference type="Gene3D" id="3.30.40.10">
    <property type="entry name" value="Zinc/RING finger domain, C3HC4 (zinc finger)"/>
    <property type="match status" value="1"/>
</dbReference>
<feature type="compositionally biased region" description="Low complexity" evidence="2">
    <location>
        <begin position="67"/>
        <end position="76"/>
    </location>
</feature>
<feature type="region of interest" description="Disordered" evidence="2">
    <location>
        <begin position="295"/>
        <end position="317"/>
    </location>
</feature>
<protein>
    <recommendedName>
        <fullName evidence="5">RING-type E3 ubiquitin transferase</fullName>
    </recommendedName>
</protein>
<dbReference type="InterPro" id="IPR013083">
    <property type="entry name" value="Znf_RING/FYVE/PHD"/>
</dbReference>
<reference evidence="3 4" key="1">
    <citation type="submission" date="2024-02" db="EMBL/GenBank/DDBJ databases">
        <authorList>
            <person name="Chen Y."/>
            <person name="Shah S."/>
            <person name="Dougan E. K."/>
            <person name="Thang M."/>
            <person name="Chan C."/>
        </authorList>
    </citation>
    <scope>NUCLEOTIDE SEQUENCE [LARGE SCALE GENOMIC DNA]</scope>
</reference>
<feature type="compositionally biased region" description="Basic and acidic residues" evidence="2">
    <location>
        <begin position="77"/>
        <end position="88"/>
    </location>
</feature>
<evidence type="ECO:0000256" key="1">
    <source>
        <dbReference type="PROSITE-ProRule" id="PRU00117"/>
    </source>
</evidence>
<evidence type="ECO:0008006" key="5">
    <source>
        <dbReference type="Google" id="ProtNLM"/>
    </source>
</evidence>
<dbReference type="Gene3D" id="4.10.1000.40">
    <property type="match status" value="1"/>
</dbReference>
<feature type="compositionally biased region" description="Low complexity" evidence="2">
    <location>
        <begin position="148"/>
        <end position="159"/>
    </location>
</feature>
<feature type="compositionally biased region" description="Basic residues" evidence="2">
    <location>
        <begin position="194"/>
        <end position="208"/>
    </location>
</feature>
<dbReference type="EMBL" id="CAXAMN010020890">
    <property type="protein sequence ID" value="CAK9056777.1"/>
    <property type="molecule type" value="Genomic_DNA"/>
</dbReference>
<feature type="compositionally biased region" description="Basic and acidic residues" evidence="2">
    <location>
        <begin position="160"/>
        <end position="175"/>
    </location>
</feature>
<dbReference type="Gene3D" id="3.40.50.1010">
    <property type="entry name" value="5'-nuclease"/>
    <property type="match status" value="1"/>
</dbReference>
<dbReference type="PROSITE" id="PS50084">
    <property type="entry name" value="KH_TYPE_1"/>
    <property type="match status" value="1"/>
</dbReference>
<gene>
    <name evidence="3" type="ORF">CCMP2556_LOCUS28091</name>
</gene>
<evidence type="ECO:0000256" key="2">
    <source>
        <dbReference type="SAM" id="MobiDB-lite"/>
    </source>
</evidence>